<sequence>MRVNITFKNAEELQVLLQKTITLAKELEESLQQIKELELEFETEMN</sequence>
<name>A0ABZ0RVH4_9BACI</name>
<accession>A0ABZ0RVH4</accession>
<dbReference type="EMBL" id="CP137624">
    <property type="protein sequence ID" value="WPK12234.1"/>
    <property type="molecule type" value="Genomic_DNA"/>
</dbReference>
<feature type="coiled-coil region" evidence="1">
    <location>
        <begin position="10"/>
        <end position="44"/>
    </location>
</feature>
<keyword evidence="3" id="KW-1185">Reference proteome</keyword>
<gene>
    <name evidence="2" type="ORF">R6U77_00680</name>
</gene>
<organism evidence="2 3">
    <name type="scientific">Lysinibacillus louembei</name>
    <dbReference type="NCBI Taxonomy" id="1470088"/>
    <lineage>
        <taxon>Bacteria</taxon>
        <taxon>Bacillati</taxon>
        <taxon>Bacillota</taxon>
        <taxon>Bacilli</taxon>
        <taxon>Bacillales</taxon>
        <taxon>Bacillaceae</taxon>
        <taxon>Lysinibacillus</taxon>
    </lineage>
</organism>
<dbReference type="Proteomes" id="UP001322664">
    <property type="component" value="Chromosome"/>
</dbReference>
<proteinExistence type="predicted"/>
<protein>
    <submittedName>
        <fullName evidence="2">Uncharacterized protein</fullName>
    </submittedName>
</protein>
<keyword evidence="1" id="KW-0175">Coiled coil</keyword>
<evidence type="ECO:0000256" key="1">
    <source>
        <dbReference type="SAM" id="Coils"/>
    </source>
</evidence>
<evidence type="ECO:0000313" key="2">
    <source>
        <dbReference type="EMBL" id="WPK12234.1"/>
    </source>
</evidence>
<evidence type="ECO:0000313" key="3">
    <source>
        <dbReference type="Proteomes" id="UP001322664"/>
    </source>
</evidence>
<dbReference type="RefSeq" id="WP_319837016.1">
    <property type="nucleotide sequence ID" value="NZ_CP137624.1"/>
</dbReference>
<reference evidence="2 3" key="1">
    <citation type="submission" date="2023-09" db="EMBL/GenBank/DDBJ databases">
        <authorList>
            <person name="Page C.A."/>
            <person name="Perez-Diaz I.M."/>
        </authorList>
    </citation>
    <scope>NUCLEOTIDE SEQUENCE [LARGE SCALE GENOMIC DNA]</scope>
    <source>
        <strain evidence="2 3">Ll15</strain>
    </source>
</reference>